<name>A0A498HK08_MALDO</name>
<evidence type="ECO:0000313" key="1">
    <source>
        <dbReference type="EMBL" id="RXH71249.1"/>
    </source>
</evidence>
<reference evidence="1 2" key="1">
    <citation type="submission" date="2018-10" db="EMBL/GenBank/DDBJ databases">
        <title>A high-quality apple genome assembly.</title>
        <authorList>
            <person name="Hu J."/>
        </authorList>
    </citation>
    <scope>NUCLEOTIDE SEQUENCE [LARGE SCALE GENOMIC DNA]</scope>
    <source>
        <strain evidence="2">cv. HFTH1</strain>
        <tissue evidence="1">Young leaf</tissue>
    </source>
</reference>
<dbReference type="AlphaFoldDB" id="A0A498HK08"/>
<dbReference type="Proteomes" id="UP000290289">
    <property type="component" value="Chromosome 16"/>
</dbReference>
<accession>A0A498HK08</accession>
<sequence>MAEDKLHGGACSLRVILQSGQANTVKFCRVLELTSLVCGCMTDCEVNSLGLRYVDLSSLPNDGSQPFDHKPKLIVFVFNLCREGARLRHSLKD</sequence>
<proteinExistence type="predicted"/>
<comment type="caution">
    <text evidence="1">The sequence shown here is derived from an EMBL/GenBank/DDBJ whole genome shotgun (WGS) entry which is preliminary data.</text>
</comment>
<evidence type="ECO:0000313" key="2">
    <source>
        <dbReference type="Proteomes" id="UP000290289"/>
    </source>
</evidence>
<dbReference type="EMBL" id="RDQH01000342">
    <property type="protein sequence ID" value="RXH71249.1"/>
    <property type="molecule type" value="Genomic_DNA"/>
</dbReference>
<organism evidence="1 2">
    <name type="scientific">Malus domestica</name>
    <name type="common">Apple</name>
    <name type="synonym">Pyrus malus</name>
    <dbReference type="NCBI Taxonomy" id="3750"/>
    <lineage>
        <taxon>Eukaryota</taxon>
        <taxon>Viridiplantae</taxon>
        <taxon>Streptophyta</taxon>
        <taxon>Embryophyta</taxon>
        <taxon>Tracheophyta</taxon>
        <taxon>Spermatophyta</taxon>
        <taxon>Magnoliopsida</taxon>
        <taxon>eudicotyledons</taxon>
        <taxon>Gunneridae</taxon>
        <taxon>Pentapetalae</taxon>
        <taxon>rosids</taxon>
        <taxon>fabids</taxon>
        <taxon>Rosales</taxon>
        <taxon>Rosaceae</taxon>
        <taxon>Amygdaloideae</taxon>
        <taxon>Maleae</taxon>
        <taxon>Malus</taxon>
    </lineage>
</organism>
<gene>
    <name evidence="1" type="ORF">DVH24_018604</name>
</gene>
<protein>
    <submittedName>
        <fullName evidence="1">Uncharacterized protein</fullName>
    </submittedName>
</protein>
<keyword evidence="2" id="KW-1185">Reference proteome</keyword>